<sequence length="114" mass="12679">MICLTDIPPQFAHAVFNYVLGLLMSMVRSPLDGSQELIVAGLTLLWQIIPYLYTEMMILITGSIPSAKEVIINGTDLSQIPTQAIIQEDTQLSNVLQEALDFFDIPDAKRDDII</sequence>
<organism evidence="3 4">
    <name type="scientific">Adineta steineri</name>
    <dbReference type="NCBI Taxonomy" id="433720"/>
    <lineage>
        <taxon>Eukaryota</taxon>
        <taxon>Metazoa</taxon>
        <taxon>Spiralia</taxon>
        <taxon>Gnathifera</taxon>
        <taxon>Rotifera</taxon>
        <taxon>Eurotatoria</taxon>
        <taxon>Bdelloidea</taxon>
        <taxon>Adinetida</taxon>
        <taxon>Adinetidae</taxon>
        <taxon>Adineta</taxon>
    </lineage>
</organism>
<accession>A0A816FRP4</accession>
<keyword evidence="4" id="KW-1185">Reference proteome</keyword>
<evidence type="ECO:0000259" key="1">
    <source>
        <dbReference type="Pfam" id="PF20262"/>
    </source>
</evidence>
<name>A0A816FRP4_9BILA</name>
<dbReference type="Proteomes" id="UP000663877">
    <property type="component" value="Unassembled WGS sequence"/>
</dbReference>
<evidence type="ECO:0000313" key="3">
    <source>
        <dbReference type="EMBL" id="CAF1665117.1"/>
    </source>
</evidence>
<dbReference type="Pfam" id="PF20262">
    <property type="entry name" value="UNC80_C"/>
    <property type="match status" value="1"/>
</dbReference>
<dbReference type="PANTHER" id="PTHR31781">
    <property type="entry name" value="UNC80"/>
    <property type="match status" value="1"/>
</dbReference>
<dbReference type="InterPro" id="IPR046460">
    <property type="entry name" value="UNC80_C"/>
</dbReference>
<dbReference type="GO" id="GO:0030424">
    <property type="term" value="C:axon"/>
    <property type="evidence" value="ECO:0007669"/>
    <property type="project" value="TreeGrafter"/>
</dbReference>
<evidence type="ECO:0000313" key="2">
    <source>
        <dbReference type="EMBL" id="CAF1561928.1"/>
    </source>
</evidence>
<gene>
    <name evidence="2" type="ORF">BJG266_LOCUS47022</name>
    <name evidence="3" type="ORF">QVE165_LOCUS64061</name>
</gene>
<dbReference type="GO" id="GO:0055080">
    <property type="term" value="P:monoatomic cation homeostasis"/>
    <property type="evidence" value="ECO:0007669"/>
    <property type="project" value="TreeGrafter"/>
</dbReference>
<dbReference type="GO" id="GO:0005261">
    <property type="term" value="F:monoatomic cation channel activity"/>
    <property type="evidence" value="ECO:0007669"/>
    <property type="project" value="TreeGrafter"/>
</dbReference>
<proteinExistence type="predicted"/>
<feature type="domain" description="Protein UNC80 C-terminal" evidence="1">
    <location>
        <begin position="2"/>
        <end position="110"/>
    </location>
</feature>
<evidence type="ECO:0000313" key="4">
    <source>
        <dbReference type="Proteomes" id="UP000663832"/>
    </source>
</evidence>
<reference evidence="3" key="1">
    <citation type="submission" date="2021-02" db="EMBL/GenBank/DDBJ databases">
        <authorList>
            <person name="Nowell W R."/>
        </authorList>
    </citation>
    <scope>NUCLEOTIDE SEQUENCE</scope>
</reference>
<dbReference type="GO" id="GO:0034703">
    <property type="term" value="C:cation channel complex"/>
    <property type="evidence" value="ECO:0007669"/>
    <property type="project" value="TreeGrafter"/>
</dbReference>
<dbReference type="Proteomes" id="UP000663832">
    <property type="component" value="Unassembled WGS sequence"/>
</dbReference>
<dbReference type="EMBL" id="CAJNOI010005224">
    <property type="protein sequence ID" value="CAF1561928.1"/>
    <property type="molecule type" value="Genomic_DNA"/>
</dbReference>
<dbReference type="AlphaFoldDB" id="A0A816FRP4"/>
<dbReference type="PANTHER" id="PTHR31781:SF1">
    <property type="entry name" value="PROTEIN UNC-80 HOMOLOG"/>
    <property type="match status" value="1"/>
</dbReference>
<dbReference type="OrthoDB" id="5584001at2759"/>
<comment type="caution">
    <text evidence="3">The sequence shown here is derived from an EMBL/GenBank/DDBJ whole genome shotgun (WGS) entry which is preliminary data.</text>
</comment>
<protein>
    <recommendedName>
        <fullName evidence="1">Protein UNC80 C-terminal domain-containing protein</fullName>
    </recommendedName>
</protein>
<dbReference type="EMBL" id="CAJNOM010005629">
    <property type="protein sequence ID" value="CAF1665117.1"/>
    <property type="molecule type" value="Genomic_DNA"/>
</dbReference>